<keyword evidence="2" id="KW-1185">Reference proteome</keyword>
<evidence type="ECO:0000313" key="2">
    <source>
        <dbReference type="Proteomes" id="UP001060085"/>
    </source>
</evidence>
<protein>
    <submittedName>
        <fullName evidence="1">Uncharacterized protein</fullName>
    </submittedName>
</protein>
<gene>
    <name evidence="1" type="ORF">M9H77_22713</name>
</gene>
<proteinExistence type="predicted"/>
<accession>A0ACC0ASQ3</accession>
<comment type="caution">
    <text evidence="1">The sequence shown here is derived from an EMBL/GenBank/DDBJ whole genome shotgun (WGS) entry which is preliminary data.</text>
</comment>
<organism evidence="1 2">
    <name type="scientific">Catharanthus roseus</name>
    <name type="common">Madagascar periwinkle</name>
    <name type="synonym">Vinca rosea</name>
    <dbReference type="NCBI Taxonomy" id="4058"/>
    <lineage>
        <taxon>Eukaryota</taxon>
        <taxon>Viridiplantae</taxon>
        <taxon>Streptophyta</taxon>
        <taxon>Embryophyta</taxon>
        <taxon>Tracheophyta</taxon>
        <taxon>Spermatophyta</taxon>
        <taxon>Magnoliopsida</taxon>
        <taxon>eudicotyledons</taxon>
        <taxon>Gunneridae</taxon>
        <taxon>Pentapetalae</taxon>
        <taxon>asterids</taxon>
        <taxon>lamiids</taxon>
        <taxon>Gentianales</taxon>
        <taxon>Apocynaceae</taxon>
        <taxon>Rauvolfioideae</taxon>
        <taxon>Vinceae</taxon>
        <taxon>Catharanthinae</taxon>
        <taxon>Catharanthus</taxon>
    </lineage>
</organism>
<evidence type="ECO:0000313" key="1">
    <source>
        <dbReference type="EMBL" id="KAI5663390.1"/>
    </source>
</evidence>
<sequence>MGDMRKDITNLSIEQRGQSHIEGHVNFLLIRDMETTITMDHLEHRFKALINSMMVVDTPLLEVEKEEAYEEEGSIKEQVIMRDIMIVITMKDIIVEVLKLWEIHQDLLQQFEIASLCRTFGPCDYEAWEQKVESLFYSYGLREEGKFQLGLKISLL</sequence>
<dbReference type="EMBL" id="CM044705">
    <property type="protein sequence ID" value="KAI5663390.1"/>
    <property type="molecule type" value="Genomic_DNA"/>
</dbReference>
<name>A0ACC0ASQ3_CATRO</name>
<dbReference type="Proteomes" id="UP001060085">
    <property type="component" value="Linkage Group LG05"/>
</dbReference>
<reference evidence="2" key="1">
    <citation type="journal article" date="2023" name="Nat. Plants">
        <title>Single-cell RNA sequencing provides a high-resolution roadmap for understanding the multicellular compartmentation of specialized metabolism.</title>
        <authorList>
            <person name="Sun S."/>
            <person name="Shen X."/>
            <person name="Li Y."/>
            <person name="Li Y."/>
            <person name="Wang S."/>
            <person name="Li R."/>
            <person name="Zhang H."/>
            <person name="Shen G."/>
            <person name="Guo B."/>
            <person name="Wei J."/>
            <person name="Xu J."/>
            <person name="St-Pierre B."/>
            <person name="Chen S."/>
            <person name="Sun C."/>
        </authorList>
    </citation>
    <scope>NUCLEOTIDE SEQUENCE [LARGE SCALE GENOMIC DNA]</scope>
</reference>